<reference evidence="2 3" key="1">
    <citation type="submission" date="2019-12" db="EMBL/GenBank/DDBJ databases">
        <title>A genome sequence resource for the geographically widespread anthracnose pathogen Colletotrichum asianum.</title>
        <authorList>
            <person name="Meng Y."/>
        </authorList>
    </citation>
    <scope>NUCLEOTIDE SEQUENCE [LARGE SCALE GENOMIC DNA]</scope>
    <source>
        <strain evidence="2 3">ICMP 18580</strain>
    </source>
</reference>
<dbReference type="AlphaFoldDB" id="A0A8H3W959"/>
<dbReference type="Proteomes" id="UP000434172">
    <property type="component" value="Unassembled WGS sequence"/>
</dbReference>
<accession>A0A8H3W959</accession>
<proteinExistence type="predicted"/>
<dbReference type="EMBL" id="WOWK01000067">
    <property type="protein sequence ID" value="KAF0321800.1"/>
    <property type="molecule type" value="Genomic_DNA"/>
</dbReference>
<evidence type="ECO:0000256" key="1">
    <source>
        <dbReference type="SAM" id="MobiDB-lite"/>
    </source>
</evidence>
<organism evidence="2 3">
    <name type="scientific">Colletotrichum asianum</name>
    <dbReference type="NCBI Taxonomy" id="702518"/>
    <lineage>
        <taxon>Eukaryota</taxon>
        <taxon>Fungi</taxon>
        <taxon>Dikarya</taxon>
        <taxon>Ascomycota</taxon>
        <taxon>Pezizomycotina</taxon>
        <taxon>Sordariomycetes</taxon>
        <taxon>Hypocreomycetidae</taxon>
        <taxon>Glomerellales</taxon>
        <taxon>Glomerellaceae</taxon>
        <taxon>Colletotrichum</taxon>
        <taxon>Colletotrichum gloeosporioides species complex</taxon>
    </lineage>
</organism>
<comment type="caution">
    <text evidence="2">The sequence shown here is derived from an EMBL/GenBank/DDBJ whole genome shotgun (WGS) entry which is preliminary data.</text>
</comment>
<feature type="region of interest" description="Disordered" evidence="1">
    <location>
        <begin position="1"/>
        <end position="20"/>
    </location>
</feature>
<sequence>MEQTTPPATPHKTDHPPSEDLLDGLRGLPQQMKRILTLVEAISNPTLSPRPVSLPQALQWQPSSAVQQLSADPATSLIHSPASTLFWHRQVLSSENLEEMKLAFRDGMAYKPKHDINGIREWTDVDLPVRDDNPPVVYSLRAQHRDEQTSMQRIEIPLMENNANAPDEVWEALTRVDEAFLEQWPEGIPVAIINDPGHFRDDWSFFRGASLVLTELSHRTNTPERLFWKYRIKDGQTHQDWPKPFPEKNKISGRCWLVCPQEPIMNASLIAFVFTQVVSGYGIHTQSMATLGCAFLRRYMGPWPTEPWTRWYYRLNDANHEAHLQFHIRYPALADTTAKQHGNPARDTGRGESKVVEERVSIAITTSLRHATPFYTIVTLADSSDLLSEPMNGENLWMKYATSHGSKLGGLAMVQSVLFQVVKKWAKAWMLVLDHYSLENVYLGKALPDKDSTLDFWSQQIAATSTDFHSLQRDAVEQSGNLEQPNSVESNWNDLITYQGKLGREFLARIECMRSDFTVQESLHDDVSEF</sequence>
<evidence type="ECO:0000313" key="2">
    <source>
        <dbReference type="EMBL" id="KAF0321800.1"/>
    </source>
</evidence>
<protein>
    <submittedName>
        <fullName evidence="2">Uncharacterized protein</fullName>
    </submittedName>
</protein>
<gene>
    <name evidence="2" type="ORF">GQ607_010934</name>
</gene>
<evidence type="ECO:0000313" key="3">
    <source>
        <dbReference type="Proteomes" id="UP000434172"/>
    </source>
</evidence>
<keyword evidence="3" id="KW-1185">Reference proteome</keyword>
<dbReference type="OrthoDB" id="4765944at2759"/>
<name>A0A8H3W959_9PEZI</name>